<reference evidence="2" key="1">
    <citation type="journal article" date="2019" name="Int. J. Syst. Evol. Microbiol.">
        <title>The Global Catalogue of Microorganisms (GCM) 10K type strain sequencing project: providing services to taxonomists for standard genome sequencing and annotation.</title>
        <authorList>
            <consortium name="The Broad Institute Genomics Platform"/>
            <consortium name="The Broad Institute Genome Sequencing Center for Infectious Disease"/>
            <person name="Wu L."/>
            <person name="Ma J."/>
        </authorList>
    </citation>
    <scope>NUCLEOTIDE SEQUENCE [LARGE SCALE GENOMIC DNA]</scope>
    <source>
        <strain evidence="2">CCUG 63830</strain>
    </source>
</reference>
<organism evidence="1 2">
    <name type="scientific">Deinococcus multiflagellatus</name>
    <dbReference type="NCBI Taxonomy" id="1656887"/>
    <lineage>
        <taxon>Bacteria</taxon>
        <taxon>Thermotogati</taxon>
        <taxon>Deinococcota</taxon>
        <taxon>Deinococci</taxon>
        <taxon>Deinococcales</taxon>
        <taxon>Deinococcaceae</taxon>
        <taxon>Deinococcus</taxon>
    </lineage>
</organism>
<comment type="caution">
    <text evidence="1">The sequence shown here is derived from an EMBL/GenBank/DDBJ whole genome shotgun (WGS) entry which is preliminary data.</text>
</comment>
<sequence>MLTRREISQRLRAAAANEEWTRARPAFETHGELTHIQANVCVPVVQGARWWPT</sequence>
<protein>
    <submittedName>
        <fullName evidence="1">Uncharacterized protein</fullName>
    </submittedName>
</protein>
<keyword evidence="2" id="KW-1185">Reference proteome</keyword>
<evidence type="ECO:0000313" key="2">
    <source>
        <dbReference type="Proteomes" id="UP001596317"/>
    </source>
</evidence>
<accession>A0ABW1ZMJ5</accession>
<proteinExistence type="predicted"/>
<dbReference type="RefSeq" id="WP_380056357.1">
    <property type="nucleotide sequence ID" value="NZ_JBHSWB010000001.1"/>
</dbReference>
<dbReference type="EMBL" id="JBHSWB010000001">
    <property type="protein sequence ID" value="MFC6661045.1"/>
    <property type="molecule type" value="Genomic_DNA"/>
</dbReference>
<name>A0ABW1ZMJ5_9DEIO</name>
<gene>
    <name evidence="1" type="ORF">ACFP90_12345</name>
</gene>
<evidence type="ECO:0000313" key="1">
    <source>
        <dbReference type="EMBL" id="MFC6661045.1"/>
    </source>
</evidence>
<dbReference type="Proteomes" id="UP001596317">
    <property type="component" value="Unassembled WGS sequence"/>
</dbReference>